<reference evidence="3 4" key="1">
    <citation type="submission" date="2019-07" db="EMBL/GenBank/DDBJ databases">
        <title>Draft genome assembly of a fouling barnacle, Amphibalanus amphitrite (Darwin, 1854): The first reference genome for Thecostraca.</title>
        <authorList>
            <person name="Kim W."/>
        </authorList>
    </citation>
    <scope>NUCLEOTIDE SEQUENCE [LARGE SCALE GENOMIC DNA]</scope>
    <source>
        <strain evidence="3">SNU_AA5</strain>
        <tissue evidence="3">Soma without cirri and trophi</tissue>
    </source>
</reference>
<name>A0A6A4X1X3_AMPAM</name>
<dbReference type="EMBL" id="VIIS01000074">
    <property type="protein sequence ID" value="KAF0313676.1"/>
    <property type="molecule type" value="Genomic_DNA"/>
</dbReference>
<evidence type="ECO:0000313" key="3">
    <source>
        <dbReference type="EMBL" id="KAF0313676.1"/>
    </source>
</evidence>
<keyword evidence="2" id="KW-1133">Transmembrane helix</keyword>
<keyword evidence="2" id="KW-0812">Transmembrane</keyword>
<evidence type="ECO:0000256" key="2">
    <source>
        <dbReference type="SAM" id="Phobius"/>
    </source>
</evidence>
<evidence type="ECO:0000313" key="4">
    <source>
        <dbReference type="Proteomes" id="UP000440578"/>
    </source>
</evidence>
<organism evidence="3 4">
    <name type="scientific">Amphibalanus amphitrite</name>
    <name type="common">Striped barnacle</name>
    <name type="synonym">Balanus amphitrite</name>
    <dbReference type="NCBI Taxonomy" id="1232801"/>
    <lineage>
        <taxon>Eukaryota</taxon>
        <taxon>Metazoa</taxon>
        <taxon>Ecdysozoa</taxon>
        <taxon>Arthropoda</taxon>
        <taxon>Crustacea</taxon>
        <taxon>Multicrustacea</taxon>
        <taxon>Cirripedia</taxon>
        <taxon>Thoracica</taxon>
        <taxon>Thoracicalcarea</taxon>
        <taxon>Balanomorpha</taxon>
        <taxon>Balanoidea</taxon>
        <taxon>Balanidae</taxon>
        <taxon>Amphibalaninae</taxon>
        <taxon>Amphibalanus</taxon>
    </lineage>
</organism>
<feature type="transmembrane region" description="Helical" evidence="2">
    <location>
        <begin position="280"/>
        <end position="301"/>
    </location>
</feature>
<accession>A0A6A4X1X3</accession>
<evidence type="ECO:0000256" key="1">
    <source>
        <dbReference type="SAM" id="MobiDB-lite"/>
    </source>
</evidence>
<feature type="compositionally biased region" description="Low complexity" evidence="1">
    <location>
        <begin position="377"/>
        <end position="402"/>
    </location>
</feature>
<comment type="caution">
    <text evidence="3">The sequence shown here is derived from an EMBL/GenBank/DDBJ whole genome shotgun (WGS) entry which is preliminary data.</text>
</comment>
<gene>
    <name evidence="3" type="ORF">FJT64_015811</name>
</gene>
<dbReference type="Proteomes" id="UP000440578">
    <property type="component" value="Unassembled WGS sequence"/>
</dbReference>
<keyword evidence="4" id="KW-1185">Reference proteome</keyword>
<keyword evidence="2" id="KW-0472">Membrane</keyword>
<dbReference type="AlphaFoldDB" id="A0A6A4X1X3"/>
<feature type="transmembrane region" description="Helical" evidence="2">
    <location>
        <begin position="238"/>
        <end position="260"/>
    </location>
</feature>
<dbReference type="OrthoDB" id="6362496at2759"/>
<dbReference type="EMBL" id="VIIS01000074">
    <property type="protein sequence ID" value="KAF0313675.1"/>
    <property type="molecule type" value="Genomic_DNA"/>
</dbReference>
<feature type="region of interest" description="Disordered" evidence="1">
    <location>
        <begin position="1"/>
        <end position="60"/>
    </location>
</feature>
<proteinExistence type="predicted"/>
<protein>
    <submittedName>
        <fullName evidence="3">Uncharacterized protein</fullName>
    </submittedName>
</protein>
<feature type="compositionally biased region" description="Gly residues" evidence="1">
    <location>
        <begin position="346"/>
        <end position="376"/>
    </location>
</feature>
<sequence length="413" mass="45454">MAQAPLKTAYRRSSGRSSPIQEDVPPFPRARKNSNASMVSEDSPASLRRQRQNMHSFEGSSSNLSLPLLFIKEKLQWTVFSAEYRERRHLDFLKSYRDVLVIDDVEKNAIKTFKEVIKHCKKEMDEDVWIGIKKHADTVSLFVELAEGTPFGHYWFLVRSVKYRSSDGLEMRIRCLREVCSSDGPTPDPAAPGGGRPLTEWSRDDLVRWMTARVTALPWGEAAAFCRQIFSVAMVREVFRFITVLLLLLVNCFKDVHLWLLRAVDTAGVFVQRCTPLATALLQFCLKIVGGFYILLARVWVDMRHGSPPPPPPPPGMPSAQPQRALMYQGGARGTPGSGPYWQGSPGPGMGPRGTPGMGPGMGRAMGPGMGPGMGYGARPSMSPGVSPSMSPSMGSGMSSDSPRSETETSDMG</sequence>
<feature type="region of interest" description="Disordered" evidence="1">
    <location>
        <begin position="329"/>
        <end position="413"/>
    </location>
</feature>